<accession>A0ABV7AKR7</accession>
<keyword evidence="1" id="KW-0812">Transmembrane</keyword>
<keyword evidence="1" id="KW-1133">Transmembrane helix</keyword>
<feature type="transmembrane region" description="Helical" evidence="1">
    <location>
        <begin position="35"/>
        <end position="55"/>
    </location>
</feature>
<evidence type="ECO:0000313" key="2">
    <source>
        <dbReference type="EMBL" id="MFC2970024.1"/>
    </source>
</evidence>
<organism evidence="2 3">
    <name type="scientific">Acidimangrovimonas pyrenivorans</name>
    <dbReference type="NCBI Taxonomy" id="2030798"/>
    <lineage>
        <taxon>Bacteria</taxon>
        <taxon>Pseudomonadati</taxon>
        <taxon>Pseudomonadota</taxon>
        <taxon>Alphaproteobacteria</taxon>
        <taxon>Rhodobacterales</taxon>
        <taxon>Paracoccaceae</taxon>
        <taxon>Acidimangrovimonas</taxon>
    </lineage>
</organism>
<comment type="caution">
    <text evidence="2">The sequence shown here is derived from an EMBL/GenBank/DDBJ whole genome shotgun (WGS) entry which is preliminary data.</text>
</comment>
<keyword evidence="3" id="KW-1185">Reference proteome</keyword>
<feature type="transmembrane region" description="Helical" evidence="1">
    <location>
        <begin position="12"/>
        <end position="29"/>
    </location>
</feature>
<feature type="transmembrane region" description="Helical" evidence="1">
    <location>
        <begin position="67"/>
        <end position="87"/>
    </location>
</feature>
<sequence>MLKKLIRGFVRIQVLIAELFVLAIVLGSLEAENPNLSLLAALPVLALSFFTLVTGKGFPHFRHRGKALLVMGVAAFFSLSGAVTSNAQHEAKLAELKKSDPAAYLTELKRTDDARWLSALSEMDPAEYRKVLDRRQAEADAKRLAKCTPDKLGEAYVMIQADVRRRLRAPSTANFPWQYDNGSRPGSDCTYSIVGHFDAQNGFGAMLRGHFSGKIKYYPSDESWRTMSLNVEG</sequence>
<keyword evidence="1" id="KW-0472">Membrane</keyword>
<gene>
    <name evidence="2" type="ORF">ACFOES_18155</name>
</gene>
<reference evidence="3" key="1">
    <citation type="journal article" date="2019" name="Int. J. Syst. Evol. Microbiol.">
        <title>The Global Catalogue of Microorganisms (GCM) 10K type strain sequencing project: providing services to taxonomists for standard genome sequencing and annotation.</title>
        <authorList>
            <consortium name="The Broad Institute Genomics Platform"/>
            <consortium name="The Broad Institute Genome Sequencing Center for Infectious Disease"/>
            <person name="Wu L."/>
            <person name="Ma J."/>
        </authorList>
    </citation>
    <scope>NUCLEOTIDE SEQUENCE [LARGE SCALE GENOMIC DNA]</scope>
    <source>
        <strain evidence="3">KCTC 62192</strain>
    </source>
</reference>
<evidence type="ECO:0000313" key="3">
    <source>
        <dbReference type="Proteomes" id="UP001595443"/>
    </source>
</evidence>
<dbReference type="EMBL" id="JBHRSK010000016">
    <property type="protein sequence ID" value="MFC2970024.1"/>
    <property type="molecule type" value="Genomic_DNA"/>
</dbReference>
<dbReference type="Proteomes" id="UP001595443">
    <property type="component" value="Unassembled WGS sequence"/>
</dbReference>
<dbReference type="RefSeq" id="WP_377834781.1">
    <property type="nucleotide sequence ID" value="NZ_JBHRSK010000016.1"/>
</dbReference>
<name>A0ABV7AKR7_9RHOB</name>
<protein>
    <submittedName>
        <fullName evidence="2">Uncharacterized protein</fullName>
    </submittedName>
</protein>
<proteinExistence type="predicted"/>
<evidence type="ECO:0000256" key="1">
    <source>
        <dbReference type="SAM" id="Phobius"/>
    </source>
</evidence>